<gene>
    <name evidence="2" type="ORF">FHS88_003032</name>
</gene>
<dbReference type="EMBL" id="JACIJE010000008">
    <property type="protein sequence ID" value="MBB5690892.1"/>
    <property type="molecule type" value="Genomic_DNA"/>
</dbReference>
<comment type="caution">
    <text evidence="2">The sequence shown here is derived from an EMBL/GenBank/DDBJ whole genome shotgun (WGS) entry which is preliminary data.</text>
</comment>
<proteinExistence type="predicted"/>
<accession>A0A840Y8I2</accession>
<dbReference type="RefSeq" id="WP_184486247.1">
    <property type="nucleotide sequence ID" value="NZ_JAAEDJ010000038.1"/>
</dbReference>
<organism evidence="2 3">
    <name type="scientific">Neoroseomonas alkaliterrae</name>
    <dbReference type="NCBI Taxonomy" id="1452450"/>
    <lineage>
        <taxon>Bacteria</taxon>
        <taxon>Pseudomonadati</taxon>
        <taxon>Pseudomonadota</taxon>
        <taxon>Alphaproteobacteria</taxon>
        <taxon>Acetobacterales</taxon>
        <taxon>Acetobacteraceae</taxon>
        <taxon>Neoroseomonas</taxon>
    </lineage>
</organism>
<protein>
    <submittedName>
        <fullName evidence="2">Uncharacterized protein</fullName>
    </submittedName>
</protein>
<evidence type="ECO:0000313" key="2">
    <source>
        <dbReference type="EMBL" id="MBB5690892.1"/>
    </source>
</evidence>
<feature type="region of interest" description="Disordered" evidence="1">
    <location>
        <begin position="29"/>
        <end position="55"/>
    </location>
</feature>
<dbReference type="AlphaFoldDB" id="A0A840Y8I2"/>
<feature type="region of interest" description="Disordered" evidence="1">
    <location>
        <begin position="118"/>
        <end position="137"/>
    </location>
</feature>
<name>A0A840Y8I2_9PROT</name>
<dbReference type="Proteomes" id="UP000562254">
    <property type="component" value="Unassembled WGS sequence"/>
</dbReference>
<reference evidence="2 3" key="1">
    <citation type="submission" date="2020-08" db="EMBL/GenBank/DDBJ databases">
        <title>Genomic Encyclopedia of Type Strains, Phase IV (KMG-IV): sequencing the most valuable type-strain genomes for metagenomic binning, comparative biology and taxonomic classification.</title>
        <authorList>
            <person name="Goeker M."/>
        </authorList>
    </citation>
    <scope>NUCLEOTIDE SEQUENCE [LARGE SCALE GENOMIC DNA]</scope>
    <source>
        <strain evidence="2 3">DSM 25895</strain>
    </source>
</reference>
<sequence>MLSERLPVPEIQLAAAVIHRALEDAATPDARLARPRMIDTPQGPRRTFTPGLKPQEREEAVRFLLDGAPNWRQARDAWCEIADLCPLRLRRSALARIPHSAMPADLRRALRIPEPTPAPAIADGASMVPATPMQEAA</sequence>
<evidence type="ECO:0000256" key="1">
    <source>
        <dbReference type="SAM" id="MobiDB-lite"/>
    </source>
</evidence>
<keyword evidence="3" id="KW-1185">Reference proteome</keyword>
<evidence type="ECO:0000313" key="3">
    <source>
        <dbReference type="Proteomes" id="UP000562254"/>
    </source>
</evidence>